<dbReference type="SUPFAM" id="SSF50494">
    <property type="entry name" value="Trypsin-like serine proteases"/>
    <property type="match status" value="1"/>
</dbReference>
<keyword evidence="2 8" id="KW-0645">Protease</keyword>
<evidence type="ECO:0000259" key="7">
    <source>
        <dbReference type="PROSITE" id="PS50240"/>
    </source>
</evidence>
<dbReference type="InterPro" id="IPR001314">
    <property type="entry name" value="Peptidase_S1A"/>
</dbReference>
<dbReference type="PROSITE" id="PS00134">
    <property type="entry name" value="TRYPSIN_HIS"/>
    <property type="match status" value="1"/>
</dbReference>
<dbReference type="GeneID" id="108976145"/>
<feature type="domain" description="Peptidase S1" evidence="7">
    <location>
        <begin position="28"/>
        <end position="252"/>
    </location>
</feature>
<dbReference type="InterPro" id="IPR050430">
    <property type="entry name" value="Peptidase_S1"/>
</dbReference>
<dbReference type="InterPro" id="IPR043504">
    <property type="entry name" value="Peptidase_S1_PA_chymotrypsin"/>
</dbReference>
<evidence type="ECO:0000256" key="1">
    <source>
        <dbReference type="ARBA" id="ARBA00007664"/>
    </source>
</evidence>
<dbReference type="EMBL" id="GDHF01032218">
    <property type="protein sequence ID" value="JAI20096.1"/>
    <property type="molecule type" value="Transcribed_RNA"/>
</dbReference>
<dbReference type="Pfam" id="PF00089">
    <property type="entry name" value="Trypsin"/>
    <property type="match status" value="1"/>
</dbReference>
<keyword evidence="5" id="KW-1015">Disulfide bond</keyword>
<protein>
    <submittedName>
        <fullName evidence="8">Serine protease SP24D</fullName>
    </submittedName>
</protein>
<keyword evidence="6" id="KW-0732">Signal</keyword>
<dbReference type="AlphaFoldDB" id="A0A0K8U0N1"/>
<proteinExistence type="inferred from homology"/>
<organism evidence="8">
    <name type="scientific">Bactrocera latifrons</name>
    <name type="common">Malaysian fruit fly</name>
    <name type="synonym">Chaetodacus latifrons</name>
    <dbReference type="NCBI Taxonomy" id="174628"/>
    <lineage>
        <taxon>Eukaryota</taxon>
        <taxon>Metazoa</taxon>
        <taxon>Ecdysozoa</taxon>
        <taxon>Arthropoda</taxon>
        <taxon>Hexapoda</taxon>
        <taxon>Insecta</taxon>
        <taxon>Pterygota</taxon>
        <taxon>Neoptera</taxon>
        <taxon>Endopterygota</taxon>
        <taxon>Diptera</taxon>
        <taxon>Brachycera</taxon>
        <taxon>Muscomorpha</taxon>
        <taxon>Tephritoidea</taxon>
        <taxon>Tephritidae</taxon>
        <taxon>Bactrocera</taxon>
        <taxon>Bactrocera</taxon>
    </lineage>
</organism>
<evidence type="ECO:0000256" key="2">
    <source>
        <dbReference type="ARBA" id="ARBA00022670"/>
    </source>
</evidence>
<dbReference type="GO" id="GO:0004252">
    <property type="term" value="F:serine-type endopeptidase activity"/>
    <property type="evidence" value="ECO:0007669"/>
    <property type="project" value="InterPro"/>
</dbReference>
<dbReference type="InterPro" id="IPR001254">
    <property type="entry name" value="Trypsin_dom"/>
</dbReference>
<dbReference type="FunFam" id="2.40.10.10:FF:000034">
    <property type="entry name" value="Eupolytin"/>
    <property type="match status" value="1"/>
</dbReference>
<evidence type="ECO:0000256" key="5">
    <source>
        <dbReference type="ARBA" id="ARBA00023157"/>
    </source>
</evidence>
<evidence type="ECO:0000313" key="8">
    <source>
        <dbReference type="EMBL" id="JAI20096.1"/>
    </source>
</evidence>
<gene>
    <name evidence="8" type="primary">Sp24D_16</name>
    <name evidence="8" type="ORF">c0_g1_i2</name>
</gene>
<sequence length="253" mass="27061">MASCLLLSSLLVALSLIGSSNAAPNGRIVGGVDADIGQFPHQVSLQREDGSHTCGASIISENYLLTAAHCVVVGNGIEPYPAKYFQVRVGSIQRAVGGQLLKLKRILVNKAYGNFLNDLALLELEKPLVFTKNIKAIELAEEEVPSGEDVIISGWGRLYTNGPIPYRMQWNTLKALNTEECEEAIEMGYDSLICLAHQANNGACNGDSGGPATYKGKLVGVAGFVVSGCGSTYPDGYAKVAYHRQWIRENSGV</sequence>
<evidence type="ECO:0000256" key="6">
    <source>
        <dbReference type="SAM" id="SignalP"/>
    </source>
</evidence>
<dbReference type="OrthoDB" id="60866at2759"/>
<accession>A0A0K8U0N1</accession>
<comment type="similarity">
    <text evidence="1">Belongs to the peptidase S1 family.</text>
</comment>
<reference evidence="8" key="1">
    <citation type="submission" date="2015-06" db="EMBL/GenBank/DDBJ databases">
        <authorList>
            <person name="Hoefler B.C."/>
            <person name="Straight P.D."/>
        </authorList>
    </citation>
    <scope>NUCLEOTIDE SEQUENCE</scope>
</reference>
<dbReference type="GO" id="GO:0006508">
    <property type="term" value="P:proteolysis"/>
    <property type="evidence" value="ECO:0007669"/>
    <property type="project" value="UniProtKB-KW"/>
</dbReference>
<dbReference type="InterPro" id="IPR009003">
    <property type="entry name" value="Peptidase_S1_PA"/>
</dbReference>
<keyword evidence="4" id="KW-0720">Serine protease</keyword>
<dbReference type="SMART" id="SM00020">
    <property type="entry name" value="Tryp_SPc"/>
    <property type="match status" value="1"/>
</dbReference>
<dbReference type="Gene3D" id="2.40.10.10">
    <property type="entry name" value="Trypsin-like serine proteases"/>
    <property type="match status" value="1"/>
</dbReference>
<dbReference type="InterPro" id="IPR018114">
    <property type="entry name" value="TRYPSIN_HIS"/>
</dbReference>
<dbReference type="CDD" id="cd00190">
    <property type="entry name" value="Tryp_SPc"/>
    <property type="match status" value="1"/>
</dbReference>
<dbReference type="PRINTS" id="PR00722">
    <property type="entry name" value="CHYMOTRYPSIN"/>
</dbReference>
<dbReference type="PANTHER" id="PTHR24276">
    <property type="entry name" value="POLYSERASE-RELATED"/>
    <property type="match status" value="1"/>
</dbReference>
<dbReference type="PROSITE" id="PS50240">
    <property type="entry name" value="TRYPSIN_DOM"/>
    <property type="match status" value="1"/>
</dbReference>
<feature type="signal peptide" evidence="6">
    <location>
        <begin position="1"/>
        <end position="22"/>
    </location>
</feature>
<keyword evidence="3" id="KW-0378">Hydrolase</keyword>
<name>A0A0K8U0N1_BACLA</name>
<evidence type="ECO:0000256" key="4">
    <source>
        <dbReference type="ARBA" id="ARBA00022825"/>
    </source>
</evidence>
<dbReference type="PANTHER" id="PTHR24276:SF91">
    <property type="entry name" value="AT26814P-RELATED"/>
    <property type="match status" value="1"/>
</dbReference>
<feature type="chain" id="PRO_5005520500" evidence="6">
    <location>
        <begin position="23"/>
        <end position="253"/>
    </location>
</feature>
<evidence type="ECO:0000256" key="3">
    <source>
        <dbReference type="ARBA" id="ARBA00022801"/>
    </source>
</evidence>